<evidence type="ECO:0000313" key="3">
    <source>
        <dbReference type="EMBL" id="PVV04524.1"/>
    </source>
</evidence>
<dbReference type="EMBL" id="MBFS01001025">
    <property type="protein sequence ID" value="PVV01502.1"/>
    <property type="molecule type" value="Genomic_DNA"/>
</dbReference>
<feature type="compositionally biased region" description="Polar residues" evidence="1">
    <location>
        <begin position="141"/>
        <end position="151"/>
    </location>
</feature>
<accession>A0A2T9ZAA3</accession>
<dbReference type="OrthoDB" id="5599106at2759"/>
<feature type="region of interest" description="Disordered" evidence="1">
    <location>
        <begin position="133"/>
        <end position="178"/>
    </location>
</feature>
<keyword evidence="4" id="KW-1185">Reference proteome</keyword>
<dbReference type="EMBL" id="MBFS01000113">
    <property type="protein sequence ID" value="PVV04524.1"/>
    <property type="molecule type" value="Genomic_DNA"/>
</dbReference>
<name>A0A2T9ZAA3_9FUNG</name>
<evidence type="ECO:0000256" key="1">
    <source>
        <dbReference type="SAM" id="MobiDB-lite"/>
    </source>
</evidence>
<proteinExistence type="predicted"/>
<protein>
    <submittedName>
        <fullName evidence="2">Uncharacterized protein</fullName>
    </submittedName>
</protein>
<sequence length="178" mass="19178">MTLHPDSAQGLDLNEVDFELIRKIDKEDKSIKIPEATPPSTSNLHMGFADPNSGIQPPPNSYAASYIHSNFKHINIPPSSSISEVFLGSEAPPNTPLSASKLSGILNSRGPPRAIPGSSTLQTRLSQLPEFASQKEHNMAAQRSQLSSLLFNNAQQPSNSQSAQNGPANDSDIVFDFE</sequence>
<evidence type="ECO:0000313" key="2">
    <source>
        <dbReference type="EMBL" id="PVV01502.1"/>
    </source>
</evidence>
<evidence type="ECO:0000313" key="4">
    <source>
        <dbReference type="Proteomes" id="UP000245609"/>
    </source>
</evidence>
<gene>
    <name evidence="3" type="ORF">BB560_000984</name>
    <name evidence="2" type="ORF">BB560_004078</name>
</gene>
<dbReference type="AlphaFoldDB" id="A0A2T9ZAA3"/>
<dbReference type="Proteomes" id="UP000245609">
    <property type="component" value="Unassembled WGS sequence"/>
</dbReference>
<organism evidence="2 4">
    <name type="scientific">Smittium megazygosporum</name>
    <dbReference type="NCBI Taxonomy" id="133381"/>
    <lineage>
        <taxon>Eukaryota</taxon>
        <taxon>Fungi</taxon>
        <taxon>Fungi incertae sedis</taxon>
        <taxon>Zoopagomycota</taxon>
        <taxon>Kickxellomycotina</taxon>
        <taxon>Harpellomycetes</taxon>
        <taxon>Harpellales</taxon>
        <taxon>Legeriomycetaceae</taxon>
        <taxon>Smittium</taxon>
    </lineage>
</organism>
<feature type="compositionally biased region" description="Low complexity" evidence="1">
    <location>
        <begin position="152"/>
        <end position="165"/>
    </location>
</feature>
<feature type="region of interest" description="Disordered" evidence="1">
    <location>
        <begin position="86"/>
        <end position="119"/>
    </location>
</feature>
<reference evidence="2 4" key="1">
    <citation type="journal article" date="2018" name="MBio">
        <title>Comparative Genomics Reveals the Core Gene Toolbox for the Fungus-Insect Symbiosis.</title>
        <authorList>
            <person name="Wang Y."/>
            <person name="Stata M."/>
            <person name="Wang W."/>
            <person name="Stajich J.E."/>
            <person name="White M.M."/>
            <person name="Moncalvo J.M."/>
        </authorList>
    </citation>
    <scope>NUCLEOTIDE SEQUENCE [LARGE SCALE GENOMIC DNA]</scope>
    <source>
        <strain evidence="2 4">SC-DP-2</strain>
    </source>
</reference>
<comment type="caution">
    <text evidence="2">The sequence shown here is derived from an EMBL/GenBank/DDBJ whole genome shotgun (WGS) entry which is preliminary data.</text>
</comment>